<evidence type="ECO:0008006" key="3">
    <source>
        <dbReference type="Google" id="ProtNLM"/>
    </source>
</evidence>
<accession>C0ZS56</accession>
<organism evidence="1 2">
    <name type="scientific">Rhodococcus erythropolis (strain PR4 / NBRC 100887)</name>
    <dbReference type="NCBI Taxonomy" id="234621"/>
    <lineage>
        <taxon>Bacteria</taxon>
        <taxon>Bacillati</taxon>
        <taxon>Actinomycetota</taxon>
        <taxon>Actinomycetes</taxon>
        <taxon>Mycobacteriales</taxon>
        <taxon>Nocardiaceae</taxon>
        <taxon>Rhodococcus</taxon>
        <taxon>Rhodococcus erythropolis group</taxon>
    </lineage>
</organism>
<reference evidence="1 2" key="2">
    <citation type="journal article" date="2006" name="Environ. Microbiol.">
        <title>Sequence analysis of three plasmids harboured in Rhodococcus erythropolis strain PR4.</title>
        <authorList>
            <person name="Sekine M."/>
            <person name="Tanikawa S."/>
            <person name="Omata S."/>
            <person name="Saito M."/>
            <person name="Fujisawa T."/>
            <person name="Tsukatani N."/>
            <person name="Tajima T."/>
            <person name="Sekigawa T."/>
            <person name="Kosugi H."/>
            <person name="Matsuo Y."/>
            <person name="Nishiko R."/>
            <person name="Imamura K."/>
            <person name="Ito M."/>
            <person name="Narita H."/>
            <person name="Tago S."/>
            <person name="Fujita N."/>
            <person name="Harayama S."/>
        </authorList>
    </citation>
    <scope>NUCLEOTIDE SEQUENCE [LARGE SCALE GENOMIC DNA]</scope>
    <source>
        <strain evidence="2">PR4 / NBRC 100887</strain>
    </source>
</reference>
<dbReference type="EMBL" id="AP008957">
    <property type="protein sequence ID" value="BAH36048.1"/>
    <property type="molecule type" value="Genomic_DNA"/>
</dbReference>
<dbReference type="KEGG" id="rer:RER_53400"/>
<dbReference type="Proteomes" id="UP000002204">
    <property type="component" value="Chromosome"/>
</dbReference>
<evidence type="ECO:0000313" key="2">
    <source>
        <dbReference type="Proteomes" id="UP000002204"/>
    </source>
</evidence>
<proteinExistence type="predicted"/>
<reference evidence="2" key="1">
    <citation type="submission" date="2005-03" db="EMBL/GenBank/DDBJ databases">
        <title>Comparison of the complete genome sequences of Rhodococcus erythropolis PR4 and Rhodococcus opacus B4.</title>
        <authorList>
            <person name="Takarada H."/>
            <person name="Sekine M."/>
            <person name="Hosoyama A."/>
            <person name="Yamada R."/>
            <person name="Fujisawa T."/>
            <person name="Omata S."/>
            <person name="Shimizu A."/>
            <person name="Tsukatani N."/>
            <person name="Tanikawa S."/>
            <person name="Fujita N."/>
            <person name="Harayama S."/>
        </authorList>
    </citation>
    <scope>NUCLEOTIDE SEQUENCE [LARGE SCALE GENOMIC DNA]</scope>
    <source>
        <strain evidence="2">PR4 / NBRC 100887</strain>
    </source>
</reference>
<evidence type="ECO:0000313" key="1">
    <source>
        <dbReference type="EMBL" id="BAH36048.1"/>
    </source>
</evidence>
<protein>
    <recommendedName>
        <fullName evidence="3">Secreted protein</fullName>
    </recommendedName>
</protein>
<sequence length="211" mass="21339">MPSRRGNWVISRARSDLGCALLPNSRRSTKGSSMKLGTSGVRRVVGTVAVAAATAAGVAMVNPATASAEVVPPVVSYKVTGNDLALTITNNNTGIAPLCQAFVVNAADSAAVLDDPLKLLDPNLVVYPKITDPASLFDVGKGQTVTDTVTDVPDGTYAVLGACSDLLDLETLGKPVPGVPSLVVIGGPFSGINTGSLSDLFGSGSLEGLFG</sequence>
<dbReference type="HOGENOM" id="CLU_1509456_0_0_11"/>
<name>C0ZS56_RHOE4</name>
<gene>
    <name evidence="1" type="ordered locus">RER_53400</name>
</gene>
<dbReference type="AlphaFoldDB" id="C0ZS56"/>
<dbReference type="eggNOG" id="ENOG5031ETI">
    <property type="taxonomic scope" value="Bacteria"/>
</dbReference>